<comment type="similarity">
    <text evidence="2">Belongs to the non-repetitive/WGA-negative nucleoporin family.</text>
</comment>
<dbReference type="Gene3D" id="1.20.58.1780">
    <property type="match status" value="1"/>
</dbReference>
<dbReference type="InterPro" id="IPR007187">
    <property type="entry name" value="Nucleoporin_Nup133/Nup155_C"/>
</dbReference>
<comment type="subcellular location">
    <subcellularLocation>
        <location evidence="1">Nucleus</location>
    </subcellularLocation>
</comment>
<proteinExistence type="inferred from homology"/>
<dbReference type="PANTHER" id="PTHR10350">
    <property type="entry name" value="NUCLEAR PORE COMPLEX PROTEIN NUP155"/>
    <property type="match status" value="1"/>
</dbReference>
<dbReference type="InterPro" id="IPR004870">
    <property type="entry name" value="Nucleoporin_Nup155"/>
</dbReference>
<evidence type="ECO:0008006" key="10">
    <source>
        <dbReference type="Google" id="ProtNLM"/>
    </source>
</evidence>
<dbReference type="GO" id="GO:0036228">
    <property type="term" value="P:protein localization to nuclear inner membrane"/>
    <property type="evidence" value="ECO:0007669"/>
    <property type="project" value="TreeGrafter"/>
</dbReference>
<dbReference type="Proteomes" id="UP000037035">
    <property type="component" value="Unassembled WGS sequence"/>
</dbReference>
<evidence type="ECO:0000256" key="5">
    <source>
        <dbReference type="SAM" id="MobiDB-lite"/>
    </source>
</evidence>
<dbReference type="EMBL" id="LAVV01010109">
    <property type="protein sequence ID" value="KNZ49541.1"/>
    <property type="molecule type" value="Genomic_DNA"/>
</dbReference>
<dbReference type="GO" id="GO:0000972">
    <property type="term" value="P:transcription-dependent tethering of RNA polymerase II gene DNA at nuclear periphery"/>
    <property type="evidence" value="ECO:0007669"/>
    <property type="project" value="TreeGrafter"/>
</dbReference>
<gene>
    <name evidence="8" type="ORF">VP01_494g2</name>
</gene>
<dbReference type="GO" id="GO:0017056">
    <property type="term" value="F:structural constituent of nuclear pore"/>
    <property type="evidence" value="ECO:0007669"/>
    <property type="project" value="InterPro"/>
</dbReference>
<evidence type="ECO:0000259" key="7">
    <source>
        <dbReference type="Pfam" id="PF08801"/>
    </source>
</evidence>
<evidence type="ECO:0000313" key="9">
    <source>
        <dbReference type="Proteomes" id="UP000037035"/>
    </source>
</evidence>
<comment type="caution">
    <text evidence="8">The sequence shown here is derived from an EMBL/GenBank/DDBJ whole genome shotgun (WGS) entry which is preliminary data.</text>
</comment>
<evidence type="ECO:0000256" key="2">
    <source>
        <dbReference type="ARBA" id="ARBA00007373"/>
    </source>
</evidence>
<dbReference type="Gene3D" id="1.25.40.450">
    <property type="entry name" value="Nucleoporin, helical domain, N-terminal subdomain"/>
    <property type="match status" value="1"/>
</dbReference>
<reference evidence="8 9" key="1">
    <citation type="submission" date="2015-08" db="EMBL/GenBank/DDBJ databases">
        <title>Next Generation Sequencing and Analysis of the Genome of Puccinia sorghi L Schw, the Causal Agent of Maize Common Rust.</title>
        <authorList>
            <person name="Rochi L."/>
            <person name="Burguener G."/>
            <person name="Darino M."/>
            <person name="Turjanski A."/>
            <person name="Kreff E."/>
            <person name="Dieguez M.J."/>
            <person name="Sacco F."/>
        </authorList>
    </citation>
    <scope>NUCLEOTIDE SEQUENCE [LARGE SCALE GENOMIC DNA]</scope>
    <source>
        <strain evidence="8 9">RO10H11247</strain>
    </source>
</reference>
<evidence type="ECO:0000256" key="3">
    <source>
        <dbReference type="ARBA" id="ARBA00022448"/>
    </source>
</evidence>
<evidence type="ECO:0000256" key="1">
    <source>
        <dbReference type="ARBA" id="ARBA00004123"/>
    </source>
</evidence>
<keyword evidence="9" id="KW-1185">Reference proteome</keyword>
<sequence>MSKTQQYPNSTLSTLRKRSSSRLLGFKVLNSSISNLIFSLKEMDFWNKDLEARKFMPKPMMAKCHAGWAVSVTRIQSGDVLQMDPLYEHRVVDGATKDMMIRTPHPFNNQHSLAASPNSLSSESQLFKQLEAATQILDDRLNSNLKLNQPIQLDSTLQGHYSSDYSLPPNPIWAPLIKRRTIHLPDVLFDQYDIQQHRCLMGIFPEIQRAWFTVDNRLFLWDYRDGNDFASFEQLEEIISAIAIAKPKPGLFVSNIQHLLVIATPLMVTIVGLALKPSSSSNSSNDELSLYLTGLEVPTDGIVFTSIFCHNSTGRIFLIGSSDSQAGQAIGNELFEFEYRSEEGWFKKKCLLVNHSRGGAGAGALSSLLPSWLKSVTQGNILMINIDQERNLIYVLLKAGSIMMLSLGSNGLDTPTEVASFTNIVREALGMCPSAGPLLDPRSFEISGIHVIPKQEGGQVALVAVTSQGVRMYFSIAKRGYGYAYSANSSTLSFTNNQDSIPSSLWLCHVRLPPRNSTPSAHQSKDNQLSNMNLSSGFQLMGNPQNGGMLDGEEAEHEIPPIPNPLSLSYSHYTSPGGFWVSSHSVDSEHNILLAVAPDVAHLLQASSTSAPTGSQISNPSLSVQQQSFQPSICEIACPIKIEGHAWAITHTTRESELDNYHPIQLVGPQQEWLVLSNMGITVLSSQRPVDILAELLNKMPGKEQELSLFWDRYVVLDFQSLLFTLAHVIRLPCLIRQTNPRCVFPTCSFGRDQTCAMSLSIAVGESVTYNNLSESSTKHRSLLKPSLGAPGGYKHHWGAETIQQAKKLLVESSGRPEISLSGGNVQGYSSSFGPGDGKKICFSGKHEGIALYMAWLVRPIWKKNVLVLSAANPSVPISNLPEVLLTKVQKELDALRHFIDSEVVLLASIPDMRTAGRTDPAVYNLEQASIVGLRVLLTQAVEALSFIHLLIDYKLSELVTAWVSPREVAETLLNLTYREFITGQQGRDCARELVKTLINQQISQSFSVDAISETLQQRCGTFCTSDDVLLYKAIEALSTAKESPAGQEKRNLAREALRLFQKGSKHMSLEVLQDACNQFTATGFLDGVVELSLICANVWDPTRQALSYWKEGQPKGDSRSKVYELIDQCYLLIKSALVTFDPTTLTSSGLTAAELSSVLDHATQLALTSDDELFHYRYYDWLLEQDKTMLLLEVNWKGMPEHRSSKLFFKLPLSHFPKQTYCGNIILATLHSLKRLGFWPIWLVMMGRPVFLSCIESSHMTPILEQCFPFVTYRLNLQLTRRIEYLSLAVSNAKSTPNLNTKSENGEIFSFLTDLEEKLEVAQVQIEVLQNVLDLSDDQFDLNHHHNEDRNSGPTKEDVVQVLQSRLLTISEIYRDIVEPLGLLECTLLIFHVSDHRDPTLIQTVWSAIIEQAHEGRPGILSGVEGVANKVSQLGRKFYPSDIAFNTCKHAKVSSLSCFFINKTMIVGILEKYAFDNPLPGNKKWVGSVLREAGLPWQTTWESVDELFTSKVSFSVPFGCKKLSILYLLIKLIWLACQLPPWHIDSTISFLTFEIAEIIWQWLAEMAELNDFLLTNSHSNANPTPSRPTTNGFPAARLEDAIDRYVDTLALMLTNSHPSSLRQGNPPPAPHVSTQTSNDDFLNAIESLKSSKNKIQELF</sequence>
<dbReference type="GO" id="GO:0006405">
    <property type="term" value="P:RNA export from nucleus"/>
    <property type="evidence" value="ECO:0007669"/>
    <property type="project" value="TreeGrafter"/>
</dbReference>
<dbReference type="GO" id="GO:0006606">
    <property type="term" value="P:protein import into nucleus"/>
    <property type="evidence" value="ECO:0007669"/>
    <property type="project" value="TreeGrafter"/>
</dbReference>
<organism evidence="8 9">
    <name type="scientific">Puccinia sorghi</name>
    <dbReference type="NCBI Taxonomy" id="27349"/>
    <lineage>
        <taxon>Eukaryota</taxon>
        <taxon>Fungi</taxon>
        <taxon>Dikarya</taxon>
        <taxon>Basidiomycota</taxon>
        <taxon>Pucciniomycotina</taxon>
        <taxon>Pucciniomycetes</taxon>
        <taxon>Pucciniales</taxon>
        <taxon>Pucciniaceae</taxon>
        <taxon>Puccinia</taxon>
    </lineage>
</organism>
<evidence type="ECO:0000256" key="4">
    <source>
        <dbReference type="ARBA" id="ARBA00023242"/>
    </source>
</evidence>
<dbReference type="VEuPathDB" id="FungiDB:VP01_494g2"/>
<feature type="domain" description="Nucleoporin Nup133/Nup155-like N-terminal" evidence="7">
    <location>
        <begin position="180"/>
        <end position="524"/>
    </location>
</feature>
<dbReference type="OrthoDB" id="338970at2759"/>
<evidence type="ECO:0000259" key="6">
    <source>
        <dbReference type="Pfam" id="PF03177"/>
    </source>
</evidence>
<dbReference type="Pfam" id="PF03177">
    <property type="entry name" value="Nucleoporin_C"/>
    <property type="match status" value="2"/>
</dbReference>
<evidence type="ECO:0000313" key="8">
    <source>
        <dbReference type="EMBL" id="KNZ49541.1"/>
    </source>
</evidence>
<name>A0A0L6ULZ5_9BASI</name>
<dbReference type="InterPro" id="IPR042538">
    <property type="entry name" value="Nucleoporin_Nup155_C_3"/>
</dbReference>
<keyword evidence="4" id="KW-0539">Nucleus</keyword>
<dbReference type="PANTHER" id="PTHR10350:SF6">
    <property type="entry name" value="NUCLEAR PORE COMPLEX PROTEIN NUP155"/>
    <property type="match status" value="1"/>
</dbReference>
<keyword evidence="3" id="KW-0813">Transport</keyword>
<dbReference type="Gene3D" id="1.20.120.1880">
    <property type="entry name" value="Nucleoporin, helical C-terminal domain"/>
    <property type="match status" value="1"/>
</dbReference>
<feature type="domain" description="Nucleoporin Nup133/Nup155-like C-terminal" evidence="6">
    <location>
        <begin position="1277"/>
        <end position="1565"/>
    </location>
</feature>
<accession>A0A0L6ULZ5</accession>
<feature type="region of interest" description="Disordered" evidence="5">
    <location>
        <begin position="1618"/>
        <end position="1638"/>
    </location>
</feature>
<dbReference type="STRING" id="27349.A0A0L6ULZ5"/>
<dbReference type="GO" id="GO:0044611">
    <property type="term" value="C:nuclear pore inner ring"/>
    <property type="evidence" value="ECO:0007669"/>
    <property type="project" value="TreeGrafter"/>
</dbReference>
<dbReference type="InterPro" id="IPR042533">
    <property type="entry name" value="Nucleoporin_Nup155_C_1"/>
</dbReference>
<feature type="domain" description="Nucleoporin Nup133/Nup155-like C-terminal" evidence="6">
    <location>
        <begin position="844"/>
        <end position="1196"/>
    </location>
</feature>
<protein>
    <recommendedName>
        <fullName evidence="10">Nucleoporin Nup133/Nup155-like N-terminal domain-containing protein</fullName>
    </recommendedName>
</protein>
<dbReference type="InterPro" id="IPR014908">
    <property type="entry name" value="Nucleoporin_Nup133/Nup155_N"/>
</dbReference>
<dbReference type="Pfam" id="PF08801">
    <property type="entry name" value="Nucleoporin_N"/>
    <property type="match status" value="1"/>
</dbReference>